<keyword evidence="3" id="KW-1185">Reference proteome</keyword>
<gene>
    <name evidence="2" type="ORF">BUTYVIB_01085</name>
</gene>
<dbReference type="PIRSF" id="PIRSF027386">
    <property type="entry name" value="UCP027386_ABC_sbc_TM0202"/>
    <property type="match status" value="1"/>
</dbReference>
<dbReference type="RefSeq" id="WP_005602389.1">
    <property type="nucleotide sequence ID" value="NZ_GG663522.1"/>
</dbReference>
<dbReference type="InterPro" id="IPR027024">
    <property type="entry name" value="UCP027386_ABC_sbc_TM0202"/>
</dbReference>
<evidence type="ECO:0000313" key="2">
    <source>
        <dbReference type="EMBL" id="EFF68722.1"/>
    </source>
</evidence>
<feature type="signal peptide" evidence="1">
    <location>
        <begin position="1"/>
        <end position="22"/>
    </location>
</feature>
<comment type="caution">
    <text evidence="2">The sequence shown here is derived from an EMBL/GenBank/DDBJ whole genome shotgun (WGS) entry which is preliminary data.</text>
</comment>
<dbReference type="HOGENOM" id="CLU_062584_0_0_9"/>
<dbReference type="SUPFAM" id="SSF53850">
    <property type="entry name" value="Periplasmic binding protein-like II"/>
    <property type="match status" value="1"/>
</dbReference>
<dbReference type="Gene3D" id="3.40.190.10">
    <property type="entry name" value="Periplasmic binding protein-like II"/>
    <property type="match status" value="2"/>
</dbReference>
<dbReference type="EMBL" id="ABWN01000026">
    <property type="protein sequence ID" value="EFF68722.1"/>
    <property type="molecule type" value="Genomic_DNA"/>
</dbReference>
<accession>D4RZ21</accession>
<name>D4RZ21_9FIRM</name>
<proteinExistence type="predicted"/>
<evidence type="ECO:0000313" key="3">
    <source>
        <dbReference type="Proteomes" id="UP000006238"/>
    </source>
</evidence>
<dbReference type="PANTHER" id="PTHR30024">
    <property type="entry name" value="ALIPHATIC SULFONATES-BINDING PROTEIN-RELATED"/>
    <property type="match status" value="1"/>
</dbReference>
<evidence type="ECO:0008006" key="4">
    <source>
        <dbReference type="Google" id="ProtNLM"/>
    </source>
</evidence>
<dbReference type="AlphaFoldDB" id="D4RZ21"/>
<organism evidence="2 3">
    <name type="scientific">Eshraghiella crossota DSM 2876</name>
    <dbReference type="NCBI Taxonomy" id="511680"/>
    <lineage>
        <taxon>Bacteria</taxon>
        <taxon>Bacillati</taxon>
        <taxon>Bacillota</taxon>
        <taxon>Clostridia</taxon>
        <taxon>Lachnospirales</taxon>
        <taxon>Lachnospiraceae</taxon>
        <taxon>Eshraghiella</taxon>
    </lineage>
</organism>
<dbReference type="Proteomes" id="UP000006238">
    <property type="component" value="Unassembled WGS sequence"/>
</dbReference>
<reference evidence="2 3" key="1">
    <citation type="submission" date="2010-02" db="EMBL/GenBank/DDBJ databases">
        <authorList>
            <person name="Weinstock G."/>
            <person name="Sodergren E."/>
            <person name="Clifton S."/>
            <person name="Fulton L."/>
            <person name="Fulton B."/>
            <person name="Courtney L."/>
            <person name="Fronick C."/>
            <person name="Harrison M."/>
            <person name="Strong C."/>
            <person name="Farmer C."/>
            <person name="Delahaunty K."/>
            <person name="Markovic C."/>
            <person name="Hall O."/>
            <person name="Minx P."/>
            <person name="Tomlinson C."/>
            <person name="Mitreva M."/>
            <person name="Nelson J."/>
            <person name="Hou S."/>
            <person name="Wollam A."/>
            <person name="Pepin K.H."/>
            <person name="Johnson M."/>
            <person name="Bhonagiri V."/>
            <person name="Zhang X."/>
            <person name="Suruliraj S."/>
            <person name="Warren W."/>
            <person name="Chinwalla A."/>
            <person name="Mardis E.R."/>
            <person name="Wilson R.K."/>
        </authorList>
    </citation>
    <scope>NUCLEOTIDE SEQUENCE [LARGE SCALE GENOMIC DNA]</scope>
    <source>
        <strain evidence="2 3">DSM 2876</strain>
    </source>
</reference>
<protein>
    <recommendedName>
        <fullName evidence="4">SsuA/THI5-like domain-containing protein</fullName>
    </recommendedName>
</protein>
<evidence type="ECO:0000256" key="1">
    <source>
        <dbReference type="SAM" id="SignalP"/>
    </source>
</evidence>
<dbReference type="PROSITE" id="PS51257">
    <property type="entry name" value="PROKAR_LIPOPROTEIN"/>
    <property type="match status" value="1"/>
</dbReference>
<feature type="chain" id="PRO_5038587651" description="SsuA/THI5-like domain-containing protein" evidence="1">
    <location>
        <begin position="23"/>
        <end position="330"/>
    </location>
</feature>
<dbReference type="Pfam" id="PF13379">
    <property type="entry name" value="NMT1_2"/>
    <property type="match status" value="1"/>
</dbReference>
<dbReference type="eggNOG" id="COG0715">
    <property type="taxonomic scope" value="Bacteria"/>
</dbReference>
<dbReference type="STRING" id="45851.BHV86_03290"/>
<dbReference type="PANTHER" id="PTHR30024:SF46">
    <property type="entry name" value="ABC TRANSPORTER, SUBSTRATE-BINDING LIPOPROTEIN"/>
    <property type="match status" value="1"/>
</dbReference>
<dbReference type="GeneID" id="98918953"/>
<keyword evidence="1" id="KW-0732">Signal</keyword>
<sequence>MKRKILSLILIFAMLVSLSACRGNNNTPGKGNEKSTVRIASMKGPTSIGLVKLYDDASNEKTSNDYDYKICGTADEIATGLIKGELDAACVPANLASVLYNKTEGRIKIAAVNTLGVLYILSKGISVSSVADLKGQTIYTTGQGTTPEYTLRHILSENNIDPDKDVTIEYMSEAAEVLQKASAMDSAVVMLPEPFVEVAKAKDPAFETVIDLTKEWEKIHDDSSIVTGVLVVSEDFASSNENALRTFFDEYKASSKNATANIEETASLLEKYDIIKAAIATKAIPYCNICFITGDEMISKVTGYFKVLFDASPDSLGKKLPDNNIFYIVK</sequence>